<dbReference type="InterPro" id="IPR036236">
    <property type="entry name" value="Znf_C2H2_sf"/>
</dbReference>
<feature type="domain" description="C2H2-type" evidence="9">
    <location>
        <begin position="377"/>
        <end position="405"/>
    </location>
</feature>
<feature type="domain" description="C2H2-type" evidence="9">
    <location>
        <begin position="211"/>
        <end position="239"/>
    </location>
</feature>
<evidence type="ECO:0000256" key="3">
    <source>
        <dbReference type="ARBA" id="ARBA00022771"/>
    </source>
</evidence>
<dbReference type="Pfam" id="PF07776">
    <property type="entry name" value="zf-AD"/>
    <property type="match status" value="1"/>
</dbReference>
<keyword evidence="1 7" id="KW-0479">Metal-binding</keyword>
<keyword evidence="2" id="KW-0677">Repeat</keyword>
<dbReference type="AlphaFoldDB" id="A0A182NTG4"/>
<evidence type="ECO:0000256" key="2">
    <source>
        <dbReference type="ARBA" id="ARBA00022737"/>
    </source>
</evidence>
<dbReference type="SUPFAM" id="SSF57667">
    <property type="entry name" value="beta-beta-alpha zinc fingers"/>
    <property type="match status" value="4"/>
</dbReference>
<dbReference type="FunFam" id="3.30.160.60:FF:000065">
    <property type="entry name" value="B-cell CLL/lymphoma 6, member B"/>
    <property type="match status" value="1"/>
</dbReference>
<reference evidence="11" key="2">
    <citation type="submission" date="2020-05" db="UniProtKB">
        <authorList>
            <consortium name="EnsemblMetazoa"/>
        </authorList>
    </citation>
    <scope>IDENTIFICATION</scope>
    <source>
        <strain evidence="11">WRAIR2</strain>
    </source>
</reference>
<keyword evidence="5" id="KW-0539">Nucleus</keyword>
<dbReference type="PROSITE" id="PS50157">
    <property type="entry name" value="ZINC_FINGER_C2H2_2"/>
    <property type="match status" value="7"/>
</dbReference>
<accession>A0A182NTG4</accession>
<feature type="domain" description="C2H2-type" evidence="9">
    <location>
        <begin position="411"/>
        <end position="439"/>
    </location>
</feature>
<feature type="domain" description="ZAD" evidence="10">
    <location>
        <begin position="4"/>
        <end position="75"/>
    </location>
</feature>
<evidence type="ECO:0000256" key="6">
    <source>
        <dbReference type="PROSITE-ProRule" id="PRU00042"/>
    </source>
</evidence>
<feature type="domain" description="C2H2-type" evidence="9">
    <location>
        <begin position="464"/>
        <end position="492"/>
    </location>
</feature>
<dbReference type="GO" id="GO:0005634">
    <property type="term" value="C:nucleus"/>
    <property type="evidence" value="ECO:0007669"/>
    <property type="project" value="InterPro"/>
</dbReference>
<dbReference type="VEuPathDB" id="VectorBase:ADIR010955"/>
<feature type="binding site" evidence="7">
    <location>
        <position position="6"/>
    </location>
    <ligand>
        <name>Zn(2+)</name>
        <dbReference type="ChEBI" id="CHEBI:29105"/>
    </ligand>
</feature>
<dbReference type="GO" id="GO:0008270">
    <property type="term" value="F:zinc ion binding"/>
    <property type="evidence" value="ECO:0007669"/>
    <property type="project" value="UniProtKB-UniRule"/>
</dbReference>
<evidence type="ECO:0000256" key="4">
    <source>
        <dbReference type="ARBA" id="ARBA00022833"/>
    </source>
</evidence>
<feature type="domain" description="C2H2-type" evidence="9">
    <location>
        <begin position="295"/>
        <end position="318"/>
    </location>
</feature>
<keyword evidence="12" id="KW-1185">Reference proteome</keyword>
<proteinExistence type="predicted"/>
<feature type="binding site" evidence="7">
    <location>
        <position position="48"/>
    </location>
    <ligand>
        <name>Zn(2+)</name>
        <dbReference type="ChEBI" id="CHEBI:29105"/>
    </ligand>
</feature>
<feature type="binding site" evidence="7">
    <location>
        <position position="51"/>
    </location>
    <ligand>
        <name>Zn(2+)</name>
        <dbReference type="ChEBI" id="CHEBI:29105"/>
    </ligand>
</feature>
<dbReference type="Gene3D" id="3.40.1800.20">
    <property type="match status" value="1"/>
</dbReference>
<dbReference type="InterPro" id="IPR013087">
    <property type="entry name" value="Znf_C2H2_type"/>
</dbReference>
<evidence type="ECO:0000256" key="5">
    <source>
        <dbReference type="ARBA" id="ARBA00023242"/>
    </source>
</evidence>
<sequence>MSGPQCRLCLAKVGDSDCSVLEDMFRRAIERVFTFVISPTEGLPTSVCRECATYVWDFSVYSEKVEHNQQFLLTWCPAENVKTESTQEENVPNHDLAKTLDSTKPIQDSDDDVDAMYDYAVNPEEVTDTHDEVELEYEQQLDGGMDCEERGATLSEDSDVEEVVRETVVIALDNGESSGEERDTQEPVQERRSYGTRSGQLPRKVKPSGAYSCGTCDESFKLKRDLKYHTQKKHAVRRVAKVTAHSCVQCDKSFRTKMQLRDHQRSHKREQCPKCGKMIVQRYIKSHIAAHDGAFRCDVCDRCFSSAQFLKQHRLQAHLPAGATKTEQCDQCGQAFYTKYQLATHQRTHEKVVCKICKKQVIRQRFKGHLAGHRGEFRCNICVKTFASNLWLRQHMDLQHASKELPVDDRFACDQCDERFHNGAQRRQHRYNKHAMRQCPICKEMVKAIAFPTHRAIHQRPGRVWCDVCGRTYASKTSLKKHVLLLHSGIEPTVSAPTFPRHHCEKTFPNRGKLMTHLYWTKKQECPVPGGPPAEGCTALYECAFADSFSSRAHSSCCRKCCWLAVLAPVLAAAAAAAHPVSWWWLPKLAQLLSGADDCSCMIGAGNLVHTPCQRDLPQAWLCKGHNGRADYSSIVSTASDEWKSKTAPSDGLPTRSDSDDDILRLVRLQTITRKERH</sequence>
<dbReference type="SMART" id="SM00868">
    <property type="entry name" value="zf-AD"/>
    <property type="match status" value="1"/>
</dbReference>
<evidence type="ECO:0000256" key="1">
    <source>
        <dbReference type="ARBA" id="ARBA00022723"/>
    </source>
</evidence>
<dbReference type="InterPro" id="IPR012934">
    <property type="entry name" value="Znf_AD"/>
</dbReference>
<evidence type="ECO:0000256" key="8">
    <source>
        <dbReference type="SAM" id="MobiDB-lite"/>
    </source>
</evidence>
<dbReference type="STRING" id="7168.A0A182NTG4"/>
<keyword evidence="3 6" id="KW-0863">Zinc-finger</keyword>
<name>A0A182NTG4_9DIPT</name>
<feature type="region of interest" description="Disordered" evidence="8">
    <location>
        <begin position="172"/>
        <end position="208"/>
    </location>
</feature>
<evidence type="ECO:0000313" key="11">
    <source>
        <dbReference type="EnsemblMetazoa" id="ADIR010955-PA"/>
    </source>
</evidence>
<dbReference type="GO" id="GO:0000978">
    <property type="term" value="F:RNA polymerase II cis-regulatory region sequence-specific DNA binding"/>
    <property type="evidence" value="ECO:0007669"/>
    <property type="project" value="TreeGrafter"/>
</dbReference>
<keyword evidence="4 7" id="KW-0862">Zinc</keyword>
<dbReference type="SMART" id="SM00355">
    <property type="entry name" value="ZnF_C2H2"/>
    <property type="match status" value="10"/>
</dbReference>
<dbReference type="PROSITE" id="PS00028">
    <property type="entry name" value="ZINC_FINGER_C2H2_1"/>
    <property type="match status" value="7"/>
</dbReference>
<evidence type="ECO:0000256" key="7">
    <source>
        <dbReference type="PROSITE-ProRule" id="PRU01263"/>
    </source>
</evidence>
<dbReference type="EnsemblMetazoa" id="ADIR010955-RA">
    <property type="protein sequence ID" value="ADIR010955-PA"/>
    <property type="gene ID" value="ADIR010955"/>
</dbReference>
<dbReference type="PANTHER" id="PTHR24393:SF34">
    <property type="entry name" value="PR_SET DOMAIN 13"/>
    <property type="match status" value="1"/>
</dbReference>
<protein>
    <submittedName>
        <fullName evidence="11">Uncharacterized protein</fullName>
    </submittedName>
</protein>
<dbReference type="GO" id="GO:0001228">
    <property type="term" value="F:DNA-binding transcription activator activity, RNA polymerase II-specific"/>
    <property type="evidence" value="ECO:0007669"/>
    <property type="project" value="TreeGrafter"/>
</dbReference>
<feature type="domain" description="C2H2-type" evidence="9">
    <location>
        <begin position="245"/>
        <end position="272"/>
    </location>
</feature>
<dbReference type="Gene3D" id="3.30.160.60">
    <property type="entry name" value="Classic Zinc Finger"/>
    <property type="match status" value="5"/>
</dbReference>
<dbReference type="FunFam" id="3.30.160.60:FF:000446">
    <property type="entry name" value="Zinc finger protein"/>
    <property type="match status" value="1"/>
</dbReference>
<dbReference type="SUPFAM" id="SSF57716">
    <property type="entry name" value="Glucocorticoid receptor-like (DNA-binding domain)"/>
    <property type="match status" value="1"/>
</dbReference>
<feature type="domain" description="C2H2-type" evidence="9">
    <location>
        <begin position="327"/>
        <end position="349"/>
    </location>
</feature>
<feature type="compositionally biased region" description="Basic and acidic residues" evidence="8">
    <location>
        <begin position="179"/>
        <end position="193"/>
    </location>
</feature>
<organism evidence="11 12">
    <name type="scientific">Anopheles dirus</name>
    <dbReference type="NCBI Taxonomy" id="7168"/>
    <lineage>
        <taxon>Eukaryota</taxon>
        <taxon>Metazoa</taxon>
        <taxon>Ecdysozoa</taxon>
        <taxon>Arthropoda</taxon>
        <taxon>Hexapoda</taxon>
        <taxon>Insecta</taxon>
        <taxon>Pterygota</taxon>
        <taxon>Neoptera</taxon>
        <taxon>Endopterygota</taxon>
        <taxon>Diptera</taxon>
        <taxon>Nematocera</taxon>
        <taxon>Culicoidea</taxon>
        <taxon>Culicidae</taxon>
        <taxon>Anophelinae</taxon>
        <taxon>Anopheles</taxon>
    </lineage>
</organism>
<dbReference type="PANTHER" id="PTHR24393">
    <property type="entry name" value="ZINC FINGER PROTEIN"/>
    <property type="match status" value="1"/>
</dbReference>
<reference evidence="12" key="1">
    <citation type="submission" date="2013-03" db="EMBL/GenBank/DDBJ databases">
        <title>The Genome Sequence of Anopheles dirus WRAIR2.</title>
        <authorList>
            <consortium name="The Broad Institute Genomics Platform"/>
            <person name="Neafsey D.E."/>
            <person name="Walton C."/>
            <person name="Walker B."/>
            <person name="Young S.K."/>
            <person name="Zeng Q."/>
            <person name="Gargeya S."/>
            <person name="Fitzgerald M."/>
            <person name="Haas B."/>
            <person name="Abouelleil A."/>
            <person name="Allen A.W."/>
            <person name="Alvarado L."/>
            <person name="Arachchi H.M."/>
            <person name="Berlin A.M."/>
            <person name="Chapman S.B."/>
            <person name="Gainer-Dewar J."/>
            <person name="Goldberg J."/>
            <person name="Griggs A."/>
            <person name="Gujja S."/>
            <person name="Hansen M."/>
            <person name="Howarth C."/>
            <person name="Imamovic A."/>
            <person name="Ireland A."/>
            <person name="Larimer J."/>
            <person name="McCowan C."/>
            <person name="Murphy C."/>
            <person name="Pearson M."/>
            <person name="Poon T.W."/>
            <person name="Priest M."/>
            <person name="Roberts A."/>
            <person name="Saif S."/>
            <person name="Shea T."/>
            <person name="Sisk P."/>
            <person name="Sykes S."/>
            <person name="Wortman J."/>
            <person name="Nusbaum C."/>
            <person name="Birren B."/>
        </authorList>
    </citation>
    <scope>NUCLEOTIDE SEQUENCE [LARGE SCALE GENOMIC DNA]</scope>
    <source>
        <strain evidence="12">WRAIR2</strain>
    </source>
</reference>
<dbReference type="Proteomes" id="UP000075884">
    <property type="component" value="Unassembled WGS sequence"/>
</dbReference>
<evidence type="ECO:0000313" key="12">
    <source>
        <dbReference type="Proteomes" id="UP000075884"/>
    </source>
</evidence>
<dbReference type="Pfam" id="PF00096">
    <property type="entry name" value="zf-C2H2"/>
    <property type="match status" value="5"/>
</dbReference>
<dbReference type="PROSITE" id="PS51915">
    <property type="entry name" value="ZAD"/>
    <property type="match status" value="1"/>
</dbReference>
<evidence type="ECO:0000259" key="10">
    <source>
        <dbReference type="PROSITE" id="PS51915"/>
    </source>
</evidence>
<evidence type="ECO:0000259" key="9">
    <source>
        <dbReference type="PROSITE" id="PS50157"/>
    </source>
</evidence>
<feature type="binding site" evidence="7">
    <location>
        <position position="9"/>
    </location>
    <ligand>
        <name>Zn(2+)</name>
        <dbReference type="ChEBI" id="CHEBI:29105"/>
    </ligand>
</feature>